<proteinExistence type="predicted"/>
<evidence type="ECO:0000313" key="1">
    <source>
        <dbReference type="EMBL" id="BAN59655.1"/>
    </source>
</evidence>
<dbReference type="GeneID" id="16511399"/>
<dbReference type="Proteomes" id="UP000014701">
    <property type="component" value="Segment"/>
</dbReference>
<dbReference type="EMBL" id="AP013029">
    <property type="protein sequence ID" value="BAN59655.1"/>
    <property type="molecule type" value="Genomic_DNA"/>
</dbReference>
<keyword evidence="2" id="KW-1185">Reference proteome</keyword>
<gene>
    <name evidence="1" type="primary">orf71</name>
</gene>
<dbReference type="OrthoDB" id="35408at10239"/>
<sequence length="71" mass="8328">MKRDKYIVWEVEDLPELTKQELNILNSISERMAMEKQVKGKDTNPNYLVIKTSASYAGTVRDLMRQHGDWD</sequence>
<dbReference type="RefSeq" id="YP_008318423.1">
    <property type="nucleotide sequence ID" value="NC_021856.1"/>
</dbReference>
<dbReference type="KEGG" id="vg:16511399"/>
<reference evidence="1 2" key="1">
    <citation type="submission" date="2013-02" db="EMBL/GenBank/DDBJ databases">
        <title>phiNIT1 genome sequensing.</title>
        <authorList>
            <person name="Ozaki T."/>
            <person name="Kaneko J."/>
        </authorList>
    </citation>
    <scope>NUCLEOTIDE SEQUENCE [LARGE SCALE GENOMIC DNA]</scope>
    <source>
        <strain evidence="1">PhiNIT1</strain>
    </source>
</reference>
<protein>
    <submittedName>
        <fullName evidence="1">Uncharacterized protein</fullName>
    </submittedName>
</protein>
<evidence type="ECO:0000313" key="2">
    <source>
        <dbReference type="Proteomes" id="UP000014701"/>
    </source>
</evidence>
<organism evidence="1 2">
    <name type="scientific">Bacillus phage phiNIT1</name>
    <dbReference type="NCBI Taxonomy" id="207656"/>
    <lineage>
        <taxon>Viruses</taxon>
        <taxon>Duplodnaviria</taxon>
        <taxon>Heunggongvirae</taxon>
        <taxon>Uroviricota</taxon>
        <taxon>Caudoviricetes</taxon>
        <taxon>Herelleviridae</taxon>
        <taxon>Bastillevirinae</taxon>
        <taxon>Nitunavirus</taxon>
        <taxon>Nitunavirus NIT1</taxon>
    </lineage>
</organism>
<name>S6BV30_9CAUD</name>
<accession>S6BV30</accession>